<organism evidence="1">
    <name type="scientific">Rhizophora mucronata</name>
    <name type="common">Asiatic mangrove</name>
    <dbReference type="NCBI Taxonomy" id="61149"/>
    <lineage>
        <taxon>Eukaryota</taxon>
        <taxon>Viridiplantae</taxon>
        <taxon>Streptophyta</taxon>
        <taxon>Embryophyta</taxon>
        <taxon>Tracheophyta</taxon>
        <taxon>Spermatophyta</taxon>
        <taxon>Magnoliopsida</taxon>
        <taxon>eudicotyledons</taxon>
        <taxon>Gunneridae</taxon>
        <taxon>Pentapetalae</taxon>
        <taxon>rosids</taxon>
        <taxon>fabids</taxon>
        <taxon>Malpighiales</taxon>
        <taxon>Rhizophoraceae</taxon>
        <taxon>Rhizophora</taxon>
    </lineage>
</organism>
<accession>A0A2P2R278</accession>
<evidence type="ECO:0000313" key="1">
    <source>
        <dbReference type="EMBL" id="MBX73379.1"/>
    </source>
</evidence>
<dbReference type="AlphaFoldDB" id="A0A2P2R278"/>
<name>A0A2P2R278_RHIMU</name>
<reference evidence="1" key="1">
    <citation type="submission" date="2018-02" db="EMBL/GenBank/DDBJ databases">
        <title>Rhizophora mucronata_Transcriptome.</title>
        <authorList>
            <person name="Meera S.P."/>
            <person name="Sreeshan A."/>
            <person name="Augustine A."/>
        </authorList>
    </citation>
    <scope>NUCLEOTIDE SEQUENCE</scope>
    <source>
        <tissue evidence="1">Leaf</tissue>
    </source>
</reference>
<sequence>MCFPKDLKNIYFLKRLFLQLEAVKNLND</sequence>
<dbReference type="EMBL" id="GGEC01092895">
    <property type="protein sequence ID" value="MBX73379.1"/>
    <property type="molecule type" value="Transcribed_RNA"/>
</dbReference>
<proteinExistence type="predicted"/>
<protein>
    <submittedName>
        <fullName evidence="1">Uncharacterized protein</fullName>
    </submittedName>
</protein>